<feature type="region of interest" description="Disordered" evidence="4">
    <location>
        <begin position="676"/>
        <end position="702"/>
    </location>
</feature>
<keyword evidence="2 3" id="KW-0408">Iron</keyword>
<dbReference type="GO" id="GO:0009055">
    <property type="term" value="F:electron transfer activity"/>
    <property type="evidence" value="ECO:0007669"/>
    <property type="project" value="InterPro"/>
</dbReference>
<evidence type="ECO:0000256" key="3">
    <source>
        <dbReference type="PROSITE-ProRule" id="PRU00433"/>
    </source>
</evidence>
<dbReference type="Pfam" id="PF07635">
    <property type="entry name" value="PSCyt1"/>
    <property type="match status" value="1"/>
</dbReference>
<dbReference type="InterPro" id="IPR022655">
    <property type="entry name" value="DUF1553"/>
</dbReference>
<dbReference type="PANTHER" id="PTHR35889">
    <property type="entry name" value="CYCLOINULO-OLIGOSACCHARIDE FRUCTANOTRANSFERASE-RELATED"/>
    <property type="match status" value="1"/>
</dbReference>
<organism evidence="6 7">
    <name type="scientific">Stieleria bergensis</name>
    <dbReference type="NCBI Taxonomy" id="2528025"/>
    <lineage>
        <taxon>Bacteria</taxon>
        <taxon>Pseudomonadati</taxon>
        <taxon>Planctomycetota</taxon>
        <taxon>Planctomycetia</taxon>
        <taxon>Pirellulales</taxon>
        <taxon>Pirellulaceae</taxon>
        <taxon>Stieleria</taxon>
    </lineage>
</organism>
<dbReference type="InterPro" id="IPR009056">
    <property type="entry name" value="Cyt_c-like_dom"/>
</dbReference>
<reference evidence="6 7" key="1">
    <citation type="submission" date="2019-02" db="EMBL/GenBank/DDBJ databases">
        <title>Deep-cultivation of Planctomycetes and their phenomic and genomic characterization uncovers novel biology.</title>
        <authorList>
            <person name="Wiegand S."/>
            <person name="Jogler M."/>
            <person name="Boedeker C."/>
            <person name="Pinto D."/>
            <person name="Vollmers J."/>
            <person name="Rivas-Marin E."/>
            <person name="Kohn T."/>
            <person name="Peeters S.H."/>
            <person name="Heuer A."/>
            <person name="Rast P."/>
            <person name="Oberbeckmann S."/>
            <person name="Bunk B."/>
            <person name="Jeske O."/>
            <person name="Meyerdierks A."/>
            <person name="Storesund J.E."/>
            <person name="Kallscheuer N."/>
            <person name="Luecker S."/>
            <person name="Lage O.M."/>
            <person name="Pohl T."/>
            <person name="Merkel B.J."/>
            <person name="Hornburger P."/>
            <person name="Mueller R.-W."/>
            <person name="Bruemmer F."/>
            <person name="Labrenz M."/>
            <person name="Spormann A.M."/>
            <person name="Op den Camp H."/>
            <person name="Overmann J."/>
            <person name="Amann R."/>
            <person name="Jetten M.S.M."/>
            <person name="Mascher T."/>
            <person name="Medema M.H."/>
            <person name="Devos D.P."/>
            <person name="Kaster A.-K."/>
            <person name="Ovreas L."/>
            <person name="Rohde M."/>
            <person name="Galperin M.Y."/>
            <person name="Jogler C."/>
        </authorList>
    </citation>
    <scope>NUCLEOTIDE SEQUENCE [LARGE SCALE GENOMIC DNA]</scope>
    <source>
        <strain evidence="6 7">SV_7m_r</strain>
    </source>
</reference>
<dbReference type="InterPro" id="IPR011429">
    <property type="entry name" value="Cyt_c_Planctomycete-type"/>
</dbReference>
<dbReference type="AlphaFoldDB" id="A0A517SZS2"/>
<evidence type="ECO:0000313" key="6">
    <source>
        <dbReference type="EMBL" id="QDT61582.1"/>
    </source>
</evidence>
<dbReference type="EMBL" id="CP036272">
    <property type="protein sequence ID" value="QDT61582.1"/>
    <property type="molecule type" value="Genomic_DNA"/>
</dbReference>
<dbReference type="PANTHER" id="PTHR35889:SF3">
    <property type="entry name" value="F-BOX DOMAIN-CONTAINING PROTEIN"/>
    <property type="match status" value="1"/>
</dbReference>
<name>A0A517SZS2_9BACT</name>
<dbReference type="InterPro" id="IPR011444">
    <property type="entry name" value="DUF1549"/>
</dbReference>
<dbReference type="Proteomes" id="UP000315003">
    <property type="component" value="Chromosome"/>
</dbReference>
<accession>A0A517SZS2</accession>
<feature type="domain" description="Cytochrome c" evidence="5">
    <location>
        <begin position="30"/>
        <end position="127"/>
    </location>
</feature>
<keyword evidence="1 3" id="KW-0479">Metal-binding</keyword>
<keyword evidence="7" id="KW-1185">Reference proteome</keyword>
<gene>
    <name evidence="6" type="ORF">SV7mr_41190</name>
</gene>
<keyword evidence="3" id="KW-0349">Heme</keyword>
<dbReference type="Pfam" id="PF07583">
    <property type="entry name" value="PSCyt2"/>
    <property type="match status" value="1"/>
</dbReference>
<dbReference type="Pfam" id="PF07587">
    <property type="entry name" value="PSD1"/>
    <property type="match status" value="1"/>
</dbReference>
<protein>
    <submittedName>
        <fullName evidence="6">Planctomycete cytochrome C</fullName>
    </submittedName>
</protein>
<dbReference type="PROSITE" id="PS51007">
    <property type="entry name" value="CYTC"/>
    <property type="match status" value="1"/>
</dbReference>
<sequence>MPIHVSVCLALVLLSWRPVWSQEVPADHVQRAKQGTQLFQKTIRPALLEHCLACHGGEKTRGEFDLSSRERLLEGGQSGEVIDQEYPEDSYLMLLIAHDDEPSMPPQKDRLPQELIDAFQLWIKLGAPYDKPLIEKRDAEPKPMQVTDSDREFWSFRPLAKVAPPKVTGQWARTDIDRFVYKRLQDRGLAPNPAATDLARIRRLYLDVIGLPPTPDQVQHALSIPHQQLVDELLDSPHYGERWARHWLDAARFAESHGFEQDYDRKFAYHFRDFVIKALNQDMPWDQFVRWQIAGDELAPNDPLAMMATGFLGAGVFPTQLTEKEFESARYDELDDMAATIGTSMLGLTIGCARCHDHKYDPIPKEDYYRFISTFTTTIRSEIEIDLDPEGFAAKNDKWQSQHDRLLQARDSYRDSPEVKSGFDRWLASQAPASIPLSPWSTLSDVNARSNQAATALTEQADGAILATGNTPAFETYTVDATRQGSAIRYLRIEALTHDSMPRKGPGRAGNGNFALSDFKLLAAEGDDEKLKPVKLASAQATHQQNTGTLSVESSFDGDPKGTGWAVDYGGIGKDQAAVFKLETPIESDGQVRLQWQLTFANNGQHSLGRFRLSVSSDQQPPVVVGQTQIDGLAEALAALKRNQLTDQHRDTLFPYFIADDAKYSQLDQAVTKSLSQKPVPNQTKVQVSSEGFPPTKHHADGRGFPHFYPETYILNRGDPNQKEGLATTGYLKVLMRDDRKSSDWQVKPPADWTRTSYRRAGMANWMTDVDHGAGHLLARVAVNRLWHHHFGRGIVATPNDFGLQGGQPTHPELLDHLAQEFIDAGWKLKSIHRQILNSATWLQSVQPSADKAAVDPENQLLWRYPSRRVEAEIVRDTMLAVSGQLDTQMFGPGTLNTNHQRRSIYFMIKRSRLVPMMQIFDQPEPLSSQGSRPSTTIAPQALLFMNNAQVIKYANALAGSLPDQESEAAVKAIYQRALARLPSEQELQLDCQFIEAQAASYQNAGNRQQLALADFCQVIFGLNEFIYLP</sequence>
<dbReference type="GO" id="GO:0020037">
    <property type="term" value="F:heme binding"/>
    <property type="evidence" value="ECO:0007669"/>
    <property type="project" value="InterPro"/>
</dbReference>
<feature type="compositionally biased region" description="Polar residues" evidence="4">
    <location>
        <begin position="676"/>
        <end position="690"/>
    </location>
</feature>
<evidence type="ECO:0000256" key="1">
    <source>
        <dbReference type="ARBA" id="ARBA00022723"/>
    </source>
</evidence>
<evidence type="ECO:0000256" key="2">
    <source>
        <dbReference type="ARBA" id="ARBA00023004"/>
    </source>
</evidence>
<evidence type="ECO:0000313" key="7">
    <source>
        <dbReference type="Proteomes" id="UP000315003"/>
    </source>
</evidence>
<proteinExistence type="predicted"/>
<evidence type="ECO:0000256" key="4">
    <source>
        <dbReference type="SAM" id="MobiDB-lite"/>
    </source>
</evidence>
<evidence type="ECO:0000259" key="5">
    <source>
        <dbReference type="PROSITE" id="PS51007"/>
    </source>
</evidence>
<dbReference type="GO" id="GO:0046872">
    <property type="term" value="F:metal ion binding"/>
    <property type="evidence" value="ECO:0007669"/>
    <property type="project" value="UniProtKB-KW"/>
</dbReference>